<feature type="transmembrane region" description="Helical" evidence="2">
    <location>
        <begin position="86"/>
        <end position="106"/>
    </location>
</feature>
<dbReference type="Proteomes" id="UP001416858">
    <property type="component" value="Unassembled WGS sequence"/>
</dbReference>
<sequence length="157" mass="16696">MSNDPFPPNPYSPNPHGSAGYQGPGNATNAADAVSAPAISLIVVSLICILCLLIALGVDAFLVFSGMADRLQENNAGFSKETQIKVRVIGSLVLIAINSFILFTAIRMKSLRSYPLALTGAILAAIPCISPCYFIGIPFGIWATIVLMRPEVKQAFR</sequence>
<name>A0ABP9VWD1_9BACT</name>
<keyword evidence="2" id="KW-0812">Transmembrane</keyword>
<keyword evidence="2" id="KW-0472">Membrane</keyword>
<feature type="transmembrane region" description="Helical" evidence="2">
    <location>
        <begin position="38"/>
        <end position="65"/>
    </location>
</feature>
<evidence type="ECO:0000256" key="1">
    <source>
        <dbReference type="SAM" id="MobiDB-lite"/>
    </source>
</evidence>
<keyword evidence="4" id="KW-1185">Reference proteome</keyword>
<accession>A0ABP9VWD1</accession>
<feature type="transmembrane region" description="Helical" evidence="2">
    <location>
        <begin position="118"/>
        <end position="147"/>
    </location>
</feature>
<comment type="caution">
    <text evidence="3">The sequence shown here is derived from an EMBL/GenBank/DDBJ whole genome shotgun (WGS) entry which is preliminary data.</text>
</comment>
<gene>
    <name evidence="3" type="ORF">Rcae01_04948</name>
</gene>
<organism evidence="3 4">
    <name type="scientific">Novipirellula caenicola</name>
    <dbReference type="NCBI Taxonomy" id="1536901"/>
    <lineage>
        <taxon>Bacteria</taxon>
        <taxon>Pseudomonadati</taxon>
        <taxon>Planctomycetota</taxon>
        <taxon>Planctomycetia</taxon>
        <taxon>Pirellulales</taxon>
        <taxon>Pirellulaceae</taxon>
        <taxon>Novipirellula</taxon>
    </lineage>
</organism>
<keyword evidence="2" id="KW-1133">Transmembrane helix</keyword>
<evidence type="ECO:0000313" key="3">
    <source>
        <dbReference type="EMBL" id="GAA5509449.1"/>
    </source>
</evidence>
<dbReference type="RefSeq" id="WP_345686527.1">
    <property type="nucleotide sequence ID" value="NZ_BAABRO010000014.1"/>
</dbReference>
<feature type="compositionally biased region" description="Pro residues" evidence="1">
    <location>
        <begin position="1"/>
        <end position="13"/>
    </location>
</feature>
<protein>
    <submittedName>
        <fullName evidence="3">Uncharacterized protein</fullName>
    </submittedName>
</protein>
<proteinExistence type="predicted"/>
<feature type="region of interest" description="Disordered" evidence="1">
    <location>
        <begin position="1"/>
        <end position="22"/>
    </location>
</feature>
<evidence type="ECO:0000313" key="4">
    <source>
        <dbReference type="Proteomes" id="UP001416858"/>
    </source>
</evidence>
<evidence type="ECO:0000256" key="2">
    <source>
        <dbReference type="SAM" id="Phobius"/>
    </source>
</evidence>
<reference evidence="3 4" key="1">
    <citation type="submission" date="2024-02" db="EMBL/GenBank/DDBJ databases">
        <title>Rhodopirellula caenicola NBRC 110016.</title>
        <authorList>
            <person name="Ichikawa N."/>
            <person name="Katano-Makiyama Y."/>
            <person name="Hidaka K."/>
        </authorList>
    </citation>
    <scope>NUCLEOTIDE SEQUENCE [LARGE SCALE GENOMIC DNA]</scope>
    <source>
        <strain evidence="3 4">NBRC 110016</strain>
    </source>
</reference>
<dbReference type="EMBL" id="BAABRO010000014">
    <property type="protein sequence ID" value="GAA5509449.1"/>
    <property type="molecule type" value="Genomic_DNA"/>
</dbReference>